<organism evidence="1 2">
    <name type="scientific">Pseudomonas syringae group genomosp. 3</name>
    <dbReference type="NCBI Taxonomy" id="251701"/>
    <lineage>
        <taxon>Bacteria</taxon>
        <taxon>Pseudomonadati</taxon>
        <taxon>Pseudomonadota</taxon>
        <taxon>Gammaproteobacteria</taxon>
        <taxon>Pseudomonadales</taxon>
        <taxon>Pseudomonadaceae</taxon>
        <taxon>Pseudomonas</taxon>
    </lineage>
</organism>
<proteinExistence type="predicted"/>
<dbReference type="RefSeq" id="WP_005740670.1">
    <property type="nucleotide sequence ID" value="NZ_LT963408.1"/>
</dbReference>
<sequence>MKNHATIELYTPGIIIFDPEVLNGFLKEKKVKETNIFEFFLQHETLGRLAIEEGILCPIYEIPEDEYSVFLNDASDSKKLLREIKFSHYGFPLKITSGVLVVSDLNALLDWDSDFFINYKANYEQRLPSNDYIEVLSGLYNMTIKGYVGLKPPYANLGYGLELIPVSKLPVIDNSISVDDHEFSLY</sequence>
<accession>A0A2K4WLY2</accession>
<evidence type="ECO:0000313" key="2">
    <source>
        <dbReference type="Proteomes" id="UP000238093"/>
    </source>
</evidence>
<protein>
    <submittedName>
        <fullName evidence="1">Uncharacterized protein</fullName>
    </submittedName>
</protein>
<evidence type="ECO:0000313" key="1">
    <source>
        <dbReference type="EMBL" id="SOS36915.1"/>
    </source>
</evidence>
<gene>
    <name evidence="1" type="ORF">CFBP6411_05558</name>
</gene>
<dbReference type="Proteomes" id="UP000238093">
    <property type="component" value="Chromosome I"/>
</dbReference>
<name>A0A2K4WLY2_9PSED</name>
<dbReference type="EMBL" id="LT963408">
    <property type="protein sequence ID" value="SOS36915.1"/>
    <property type="molecule type" value="Genomic_DNA"/>
</dbReference>
<dbReference type="AlphaFoldDB" id="A0A2K4WLY2"/>
<reference evidence="2" key="1">
    <citation type="submission" date="2017-11" db="EMBL/GenBank/DDBJ databases">
        <authorList>
            <person name="Blom J."/>
        </authorList>
    </citation>
    <scope>NUCLEOTIDE SEQUENCE [LARGE SCALE GENOMIC DNA]</scope>
</reference>